<protein>
    <recommendedName>
        <fullName evidence="8">Beta-glucosidase</fullName>
    </recommendedName>
</protein>
<evidence type="ECO:0000256" key="2">
    <source>
        <dbReference type="ARBA" id="ARBA00022801"/>
    </source>
</evidence>
<dbReference type="Gene3D" id="3.20.20.80">
    <property type="entry name" value="Glycosidases"/>
    <property type="match status" value="1"/>
</dbReference>
<reference evidence="6" key="1">
    <citation type="submission" date="2019-11" db="EMBL/GenBank/DDBJ databases">
        <authorList>
            <person name="Liu Y."/>
            <person name="Hou J."/>
            <person name="Li T.-Q."/>
            <person name="Guan C.-H."/>
            <person name="Wu X."/>
            <person name="Wu H.-Z."/>
            <person name="Ling F."/>
            <person name="Zhang R."/>
            <person name="Shi X.-G."/>
            <person name="Ren J.-P."/>
            <person name="Chen E.-F."/>
            <person name="Sun J.-M."/>
        </authorList>
    </citation>
    <scope>NUCLEOTIDE SEQUENCE</scope>
    <source>
        <strain evidence="6">Adult_tree_wgs_1</strain>
        <tissue evidence="6">Leaves</tissue>
    </source>
</reference>
<comment type="similarity">
    <text evidence="1 4">Belongs to the glycosyl hydrolase 1 family.</text>
</comment>
<evidence type="ECO:0008006" key="8">
    <source>
        <dbReference type="Google" id="ProtNLM"/>
    </source>
</evidence>
<dbReference type="InterPro" id="IPR001360">
    <property type="entry name" value="Glyco_hydro_1"/>
</dbReference>
<sequence>MATQSRLVAGLMVVFLVCAFAQSEHVYTPFNRTSFPPGFVFGTASSAYQFEGAAKEGGKGPSIWDTFTKQFPGLSLSSRSLLDGKILNGSNGDVADDFYHRYKEDVQLLKFIGMDGFRFSISWSRVLPQLHLSPYSSASFHQHAIVYLHSIDPADEIFL</sequence>
<evidence type="ECO:0000256" key="1">
    <source>
        <dbReference type="ARBA" id="ARBA00010838"/>
    </source>
</evidence>
<dbReference type="SUPFAM" id="SSF51445">
    <property type="entry name" value="(Trans)glycosidases"/>
    <property type="match status" value="1"/>
</dbReference>
<dbReference type="PROSITE" id="PS00653">
    <property type="entry name" value="GLYCOSYL_HYDROL_F1_2"/>
    <property type="match status" value="1"/>
</dbReference>
<keyword evidence="7" id="KW-1185">Reference proteome</keyword>
<feature type="chain" id="PRO_5032333250" description="Beta-glucosidase" evidence="5">
    <location>
        <begin position="24"/>
        <end position="159"/>
    </location>
</feature>
<dbReference type="AlphaFoldDB" id="A0A834H0P4"/>
<dbReference type="Proteomes" id="UP000626092">
    <property type="component" value="Unassembled WGS sequence"/>
</dbReference>
<dbReference type="GO" id="GO:0008422">
    <property type="term" value="F:beta-glucosidase activity"/>
    <property type="evidence" value="ECO:0007669"/>
    <property type="project" value="TreeGrafter"/>
</dbReference>
<keyword evidence="2" id="KW-0378">Hydrolase</keyword>
<organism evidence="6 7">
    <name type="scientific">Rhododendron simsii</name>
    <name type="common">Sims's rhododendron</name>
    <dbReference type="NCBI Taxonomy" id="118357"/>
    <lineage>
        <taxon>Eukaryota</taxon>
        <taxon>Viridiplantae</taxon>
        <taxon>Streptophyta</taxon>
        <taxon>Embryophyta</taxon>
        <taxon>Tracheophyta</taxon>
        <taxon>Spermatophyta</taxon>
        <taxon>Magnoliopsida</taxon>
        <taxon>eudicotyledons</taxon>
        <taxon>Gunneridae</taxon>
        <taxon>Pentapetalae</taxon>
        <taxon>asterids</taxon>
        <taxon>Ericales</taxon>
        <taxon>Ericaceae</taxon>
        <taxon>Ericoideae</taxon>
        <taxon>Rhodoreae</taxon>
        <taxon>Rhododendron</taxon>
    </lineage>
</organism>
<evidence type="ECO:0000313" key="7">
    <source>
        <dbReference type="Proteomes" id="UP000626092"/>
    </source>
</evidence>
<gene>
    <name evidence="6" type="ORF">RHSIM_Rhsim07G0052000</name>
</gene>
<evidence type="ECO:0000256" key="5">
    <source>
        <dbReference type="SAM" id="SignalP"/>
    </source>
</evidence>
<evidence type="ECO:0000256" key="4">
    <source>
        <dbReference type="RuleBase" id="RU003690"/>
    </source>
</evidence>
<keyword evidence="3" id="KW-0326">Glycosidase</keyword>
<keyword evidence="5" id="KW-0732">Signal</keyword>
<dbReference type="InterPro" id="IPR017853">
    <property type="entry name" value="GH"/>
</dbReference>
<proteinExistence type="inferred from homology"/>
<evidence type="ECO:0000313" key="6">
    <source>
        <dbReference type="EMBL" id="KAF7139262.1"/>
    </source>
</evidence>
<dbReference type="Pfam" id="PF00232">
    <property type="entry name" value="Glyco_hydro_1"/>
    <property type="match status" value="1"/>
</dbReference>
<dbReference type="PANTHER" id="PTHR10353:SF137">
    <property type="entry name" value="MYROSINASE 3-RELATED"/>
    <property type="match status" value="1"/>
</dbReference>
<comment type="caution">
    <text evidence="6">The sequence shown here is derived from an EMBL/GenBank/DDBJ whole genome shotgun (WGS) entry which is preliminary data.</text>
</comment>
<feature type="signal peptide" evidence="5">
    <location>
        <begin position="1"/>
        <end position="23"/>
    </location>
</feature>
<accession>A0A834H0P4</accession>
<name>A0A834H0P4_RHOSS</name>
<dbReference type="OrthoDB" id="65569at2759"/>
<dbReference type="GO" id="GO:0005975">
    <property type="term" value="P:carbohydrate metabolic process"/>
    <property type="evidence" value="ECO:0007669"/>
    <property type="project" value="InterPro"/>
</dbReference>
<dbReference type="EMBL" id="WJXA01000007">
    <property type="protein sequence ID" value="KAF7139262.1"/>
    <property type="molecule type" value="Genomic_DNA"/>
</dbReference>
<dbReference type="PANTHER" id="PTHR10353">
    <property type="entry name" value="GLYCOSYL HYDROLASE"/>
    <property type="match status" value="1"/>
</dbReference>
<evidence type="ECO:0000256" key="3">
    <source>
        <dbReference type="ARBA" id="ARBA00023295"/>
    </source>
</evidence>
<dbReference type="InterPro" id="IPR033132">
    <property type="entry name" value="GH_1_N_CS"/>
</dbReference>